<feature type="compositionally biased region" description="Low complexity" evidence="2">
    <location>
        <begin position="20"/>
        <end position="33"/>
    </location>
</feature>
<evidence type="ECO:0000313" key="4">
    <source>
        <dbReference type="Proteomes" id="UP000470384"/>
    </source>
</evidence>
<reference evidence="3 4" key="1">
    <citation type="journal article" date="2016" name="Int. J. Syst. Evol. Microbiol.">
        <title>Pyruvatibacter mobilis gen. nov., sp. nov., a marine bacterium from the culture broth of Picochlorum sp. 122.</title>
        <authorList>
            <person name="Wang G."/>
            <person name="Tang M."/>
            <person name="Wu H."/>
            <person name="Dai S."/>
            <person name="Li T."/>
            <person name="Chen C."/>
            <person name="He H."/>
            <person name="Fan J."/>
            <person name="Xiang W."/>
            <person name="Li X."/>
        </authorList>
    </citation>
    <scope>NUCLEOTIDE SEQUENCE [LARGE SCALE GENOMIC DNA]</scope>
    <source>
        <strain evidence="3 4">GYP-11</strain>
    </source>
</reference>
<feature type="region of interest" description="Disordered" evidence="2">
    <location>
        <begin position="11"/>
        <end position="33"/>
    </location>
</feature>
<organism evidence="3 4">
    <name type="scientific">Pyruvatibacter mobilis</name>
    <dbReference type="NCBI Taxonomy" id="1712261"/>
    <lineage>
        <taxon>Bacteria</taxon>
        <taxon>Pseudomonadati</taxon>
        <taxon>Pseudomonadota</taxon>
        <taxon>Alphaproteobacteria</taxon>
        <taxon>Hyphomicrobiales</taxon>
        <taxon>Parvibaculaceae</taxon>
        <taxon>Pyruvatibacter</taxon>
    </lineage>
</organism>
<name>A0A845Q7C9_9HYPH</name>
<sequence length="130" mass="14482">MCGNPLKVVKNIFSPPKPQSPQVVVQDSGPDPQTMEQIRQQQEQLNKQRDEFMQMQKQFNEDQRKWLQEARQASTQPIVAPVVEKKQATAATASETERSISSRRKGRSSLRIPLSANVGASGTGLNIPRG</sequence>
<feature type="coiled-coil region" evidence="1">
    <location>
        <begin position="35"/>
        <end position="65"/>
    </location>
</feature>
<dbReference type="Proteomes" id="UP000470384">
    <property type="component" value="Unassembled WGS sequence"/>
</dbReference>
<comment type="caution">
    <text evidence="3">The sequence shown here is derived from an EMBL/GenBank/DDBJ whole genome shotgun (WGS) entry which is preliminary data.</text>
</comment>
<evidence type="ECO:0000256" key="1">
    <source>
        <dbReference type="SAM" id="Coils"/>
    </source>
</evidence>
<dbReference type="EMBL" id="WXYQ01000001">
    <property type="protein sequence ID" value="NBG94493.1"/>
    <property type="molecule type" value="Genomic_DNA"/>
</dbReference>
<protein>
    <submittedName>
        <fullName evidence="3">Uncharacterized protein</fullName>
    </submittedName>
</protein>
<feature type="region of interest" description="Disordered" evidence="2">
    <location>
        <begin position="86"/>
        <end position="130"/>
    </location>
</feature>
<accession>A0A845Q7C9</accession>
<dbReference type="RefSeq" id="WP_160586582.1">
    <property type="nucleotide sequence ID" value="NZ_BMHN01000001.1"/>
</dbReference>
<keyword evidence="1" id="KW-0175">Coiled coil</keyword>
<evidence type="ECO:0000313" key="3">
    <source>
        <dbReference type="EMBL" id="NBG94493.1"/>
    </source>
</evidence>
<dbReference type="GeneID" id="300653472"/>
<evidence type="ECO:0000256" key="2">
    <source>
        <dbReference type="SAM" id="MobiDB-lite"/>
    </source>
</evidence>
<keyword evidence="4" id="KW-1185">Reference proteome</keyword>
<gene>
    <name evidence="3" type="ORF">GTQ45_01945</name>
</gene>
<proteinExistence type="predicted"/>
<dbReference type="AlphaFoldDB" id="A0A845Q7C9"/>